<organism evidence="2 3">
    <name type="scientific">Phytoactinopolyspora mesophila</name>
    <dbReference type="NCBI Taxonomy" id="2650750"/>
    <lineage>
        <taxon>Bacteria</taxon>
        <taxon>Bacillati</taxon>
        <taxon>Actinomycetota</taxon>
        <taxon>Actinomycetes</taxon>
        <taxon>Jiangellales</taxon>
        <taxon>Jiangellaceae</taxon>
        <taxon>Phytoactinopolyspora</taxon>
    </lineage>
</organism>
<feature type="transmembrane region" description="Helical" evidence="1">
    <location>
        <begin position="12"/>
        <end position="31"/>
    </location>
</feature>
<evidence type="ECO:0000256" key="1">
    <source>
        <dbReference type="SAM" id="Phobius"/>
    </source>
</evidence>
<dbReference type="RefSeq" id="WP_162449843.1">
    <property type="nucleotide sequence ID" value="NZ_WLZY01000002.1"/>
</dbReference>
<proteinExistence type="predicted"/>
<comment type="caution">
    <text evidence="2">The sequence shown here is derived from an EMBL/GenBank/DDBJ whole genome shotgun (WGS) entry which is preliminary data.</text>
</comment>
<keyword evidence="3" id="KW-1185">Reference proteome</keyword>
<keyword evidence="1" id="KW-0812">Transmembrane</keyword>
<gene>
    <name evidence="2" type="ORF">F7O44_08850</name>
</gene>
<dbReference type="EMBL" id="WLZY01000002">
    <property type="protein sequence ID" value="NDL57177.1"/>
    <property type="molecule type" value="Genomic_DNA"/>
</dbReference>
<dbReference type="Proteomes" id="UP000460435">
    <property type="component" value="Unassembled WGS sequence"/>
</dbReference>
<feature type="transmembrane region" description="Helical" evidence="1">
    <location>
        <begin position="51"/>
        <end position="70"/>
    </location>
</feature>
<feature type="transmembrane region" description="Helical" evidence="1">
    <location>
        <begin position="76"/>
        <end position="94"/>
    </location>
</feature>
<accession>A0A7K3M2B5</accession>
<name>A0A7K3M2B5_9ACTN</name>
<keyword evidence="1" id="KW-1133">Transmembrane helix</keyword>
<keyword evidence="1" id="KW-0472">Membrane</keyword>
<sequence length="184" mass="19991">MHEITDDLLLATAQIAATLIGLLLLGAFFYVETGLRRAAAVAPQGAPFLRATTKLTLLLYTLVLGISLGVVMLRPAWFAVVFIVLSVAAIRVLLEWTRRYHDLRAVMPIPRESPWLVWPIVLLTVALPWVLDGWAPGRQALSWSLLFAGVLALAMTVGLVLTSFDLAAWEKLTGSSTEPGSTDA</sequence>
<reference evidence="2 3" key="1">
    <citation type="submission" date="2019-11" db="EMBL/GenBank/DDBJ databases">
        <authorList>
            <person name="Li X.-J."/>
            <person name="Feng X.-M."/>
        </authorList>
    </citation>
    <scope>NUCLEOTIDE SEQUENCE [LARGE SCALE GENOMIC DNA]</scope>
    <source>
        <strain evidence="2 3">XMNu-373</strain>
    </source>
</reference>
<feature type="transmembrane region" description="Helical" evidence="1">
    <location>
        <begin position="143"/>
        <end position="164"/>
    </location>
</feature>
<evidence type="ECO:0000313" key="2">
    <source>
        <dbReference type="EMBL" id="NDL57177.1"/>
    </source>
</evidence>
<protein>
    <submittedName>
        <fullName evidence="2">Uncharacterized protein</fullName>
    </submittedName>
</protein>
<evidence type="ECO:0000313" key="3">
    <source>
        <dbReference type="Proteomes" id="UP000460435"/>
    </source>
</evidence>
<dbReference type="AlphaFoldDB" id="A0A7K3M2B5"/>
<feature type="transmembrane region" description="Helical" evidence="1">
    <location>
        <begin position="115"/>
        <end position="131"/>
    </location>
</feature>